<dbReference type="InterPro" id="IPR027417">
    <property type="entry name" value="P-loop_NTPase"/>
</dbReference>
<dbReference type="Gene3D" id="3.40.50.300">
    <property type="entry name" value="P-loop containing nucleotide triphosphate hydrolases"/>
    <property type="match status" value="1"/>
</dbReference>
<protein>
    <recommendedName>
        <fullName evidence="2">NACHT domain-containing protein</fullName>
    </recommendedName>
</protein>
<evidence type="ECO:0000313" key="3">
    <source>
        <dbReference type="EMBL" id="KAJ7757924.1"/>
    </source>
</evidence>
<keyword evidence="4" id="KW-1185">Reference proteome</keyword>
<dbReference type="Pfam" id="PF24883">
    <property type="entry name" value="NPHP3_N"/>
    <property type="match status" value="1"/>
</dbReference>
<dbReference type="PANTHER" id="PTHR10039:SF17">
    <property type="entry name" value="FUNGAL STAND N-TERMINAL GOODBYE DOMAIN-CONTAINING PROTEIN-RELATED"/>
    <property type="match status" value="1"/>
</dbReference>
<dbReference type="InterPro" id="IPR056884">
    <property type="entry name" value="NPHP3-like_N"/>
</dbReference>
<dbReference type="PROSITE" id="PS50837">
    <property type="entry name" value="NACHT"/>
    <property type="match status" value="1"/>
</dbReference>
<comment type="caution">
    <text evidence="3">The sequence shown here is derived from an EMBL/GenBank/DDBJ whole genome shotgun (WGS) entry which is preliminary data.</text>
</comment>
<proteinExistence type="predicted"/>
<dbReference type="SUPFAM" id="SSF52540">
    <property type="entry name" value="P-loop containing nucleoside triphosphate hydrolases"/>
    <property type="match status" value="1"/>
</dbReference>
<evidence type="ECO:0000256" key="1">
    <source>
        <dbReference type="ARBA" id="ARBA00022737"/>
    </source>
</evidence>
<keyword evidence="1" id="KW-0677">Repeat</keyword>
<dbReference type="InterPro" id="IPR007111">
    <property type="entry name" value="NACHT_NTPase"/>
</dbReference>
<dbReference type="PANTHER" id="PTHR10039">
    <property type="entry name" value="AMELOGENIN"/>
    <property type="match status" value="1"/>
</dbReference>
<dbReference type="Proteomes" id="UP001215598">
    <property type="component" value="Unassembled WGS sequence"/>
</dbReference>
<sequence length="483" mass="54268">MDGTRVAIIQDLVTHLTSTSDLYRVVMLSGVAGSGKSTIAKTVATILAEEENTLAASFSFSRDHTDRREINHLATTFARQLAGYSPSCCAHLIEVLETDRTGIFDTEPWLQFQKLFVETLGKLPLGLKPWVICLDALDECGEDHGQKFLRWLSDSIHQIPAHIRFFLTGRPEVPSYLGFDKLLNLTHQVVLDKVDPIIVQHDIQLYVEQSLNGNNWITHYPWKIQTKQAEEITTLAKGLFVFAATAVRYVLAGIPQTPPQESVDDLLDGEVLTDLHDLYLRILNYAIPSAAAPRGRQAQRAHVRTMKILSTILLLLKPLDCQSLADLLELDKSVVLGILHPLSAVIHVSDAPGTTIRIIHLSFREFMISYVQVARPEILCGTDDQQRTLVFTLMKVLDTHLKFNICDLPTSYLQNSNMPDFQWRLDNYIPSHIRYAAQFWTDHLVETAYDLGAARRAKGVCRSPQSWRPLLMHVVSAATATSQ</sequence>
<dbReference type="EMBL" id="JARKIB010000043">
    <property type="protein sequence ID" value="KAJ7757924.1"/>
    <property type="molecule type" value="Genomic_DNA"/>
</dbReference>
<evidence type="ECO:0000313" key="4">
    <source>
        <dbReference type="Proteomes" id="UP001215598"/>
    </source>
</evidence>
<organism evidence="3 4">
    <name type="scientific">Mycena metata</name>
    <dbReference type="NCBI Taxonomy" id="1033252"/>
    <lineage>
        <taxon>Eukaryota</taxon>
        <taxon>Fungi</taxon>
        <taxon>Dikarya</taxon>
        <taxon>Basidiomycota</taxon>
        <taxon>Agaricomycotina</taxon>
        <taxon>Agaricomycetes</taxon>
        <taxon>Agaricomycetidae</taxon>
        <taxon>Agaricales</taxon>
        <taxon>Marasmiineae</taxon>
        <taxon>Mycenaceae</taxon>
        <taxon>Mycena</taxon>
    </lineage>
</organism>
<accession>A0AAD7J6B5</accession>
<reference evidence="3" key="1">
    <citation type="submission" date="2023-03" db="EMBL/GenBank/DDBJ databases">
        <title>Massive genome expansion in bonnet fungi (Mycena s.s.) driven by repeated elements and novel gene families across ecological guilds.</title>
        <authorList>
            <consortium name="Lawrence Berkeley National Laboratory"/>
            <person name="Harder C.B."/>
            <person name="Miyauchi S."/>
            <person name="Viragh M."/>
            <person name="Kuo A."/>
            <person name="Thoen E."/>
            <person name="Andreopoulos B."/>
            <person name="Lu D."/>
            <person name="Skrede I."/>
            <person name="Drula E."/>
            <person name="Henrissat B."/>
            <person name="Morin E."/>
            <person name="Kohler A."/>
            <person name="Barry K."/>
            <person name="LaButti K."/>
            <person name="Morin E."/>
            <person name="Salamov A."/>
            <person name="Lipzen A."/>
            <person name="Mereny Z."/>
            <person name="Hegedus B."/>
            <person name="Baldrian P."/>
            <person name="Stursova M."/>
            <person name="Weitz H."/>
            <person name="Taylor A."/>
            <person name="Grigoriev I.V."/>
            <person name="Nagy L.G."/>
            <person name="Martin F."/>
            <person name="Kauserud H."/>
        </authorList>
    </citation>
    <scope>NUCLEOTIDE SEQUENCE</scope>
    <source>
        <strain evidence="3">CBHHK182m</strain>
    </source>
</reference>
<evidence type="ECO:0000259" key="2">
    <source>
        <dbReference type="PROSITE" id="PS50837"/>
    </source>
</evidence>
<gene>
    <name evidence="3" type="ORF">B0H16DRAFT_1314211</name>
</gene>
<name>A0AAD7J6B5_9AGAR</name>
<dbReference type="AlphaFoldDB" id="A0AAD7J6B5"/>
<feature type="domain" description="NACHT" evidence="2">
    <location>
        <begin position="24"/>
        <end position="171"/>
    </location>
</feature>